<dbReference type="InterPro" id="IPR051449">
    <property type="entry name" value="ABC-2_transporter_component"/>
</dbReference>
<evidence type="ECO:0000313" key="10">
    <source>
        <dbReference type="EMBL" id="PWJ59338.1"/>
    </source>
</evidence>
<feature type="transmembrane region" description="Helical" evidence="8">
    <location>
        <begin position="292"/>
        <end position="313"/>
    </location>
</feature>
<dbReference type="Pfam" id="PF12698">
    <property type="entry name" value="ABC2_membrane_3"/>
    <property type="match status" value="1"/>
</dbReference>
<evidence type="ECO:0000256" key="8">
    <source>
        <dbReference type="SAM" id="Phobius"/>
    </source>
</evidence>
<dbReference type="Proteomes" id="UP000245880">
    <property type="component" value="Unassembled WGS sequence"/>
</dbReference>
<keyword evidence="11" id="KW-1185">Reference proteome</keyword>
<feature type="transmembrane region" description="Helical" evidence="8">
    <location>
        <begin position="225"/>
        <end position="254"/>
    </location>
</feature>
<evidence type="ECO:0000256" key="6">
    <source>
        <dbReference type="ARBA" id="ARBA00022989"/>
    </source>
</evidence>
<feature type="transmembrane region" description="Helical" evidence="8">
    <location>
        <begin position="30"/>
        <end position="48"/>
    </location>
</feature>
<keyword evidence="7 8" id="KW-0472">Membrane</keyword>
<protein>
    <submittedName>
        <fullName evidence="10">ABC-2 type transport system permease protein</fullName>
    </submittedName>
</protein>
<feature type="transmembrane region" description="Helical" evidence="8">
    <location>
        <begin position="357"/>
        <end position="373"/>
    </location>
</feature>
<evidence type="ECO:0000256" key="2">
    <source>
        <dbReference type="ARBA" id="ARBA00007783"/>
    </source>
</evidence>
<dbReference type="EMBL" id="QGDT01000002">
    <property type="protein sequence ID" value="PWJ59338.1"/>
    <property type="molecule type" value="Genomic_DNA"/>
</dbReference>
<evidence type="ECO:0000256" key="7">
    <source>
        <dbReference type="ARBA" id="ARBA00023136"/>
    </source>
</evidence>
<dbReference type="AlphaFoldDB" id="A0A316APC6"/>
<sequence length="378" mass="42281">MNATIKILLVQMKAFITKEFYHVFRDRKSLLLLFGLPIAQILLFGFALTNEIKNTKIAVYDQAGDRASKRLIQRVEASKYFEVAAMLHNPAEIEGHFKSGQARLVLVIPAQFEADLARQQEPTLQIITDGSDPNTANTITNYLNNIIQDFQTDQKGNLQVRPEVRIVPVMRMLYNPQLKGAPNFVPGVMSLVLLLICVMMTSISIVREKELGTMEVLLVSPFEPILVILSKAIPYLVLSLVNLTLILVLSVVLLEMPINGSLLLLFGISTIYIITSLSLGLLISSVTDSQQAAMLLSLMGMMLPTMLFTGFMFPIENMPIPLQVISHVVPARYYYVIVKAIMIKGLGLSAIWKETAILVGMTIFLLVVSWRKFKIRLE</sequence>
<reference evidence="10 11" key="1">
    <citation type="submission" date="2018-03" db="EMBL/GenBank/DDBJ databases">
        <title>Genomic Encyclopedia of Archaeal and Bacterial Type Strains, Phase II (KMG-II): from individual species to whole genera.</title>
        <authorList>
            <person name="Goeker M."/>
        </authorList>
    </citation>
    <scope>NUCLEOTIDE SEQUENCE [LARGE SCALE GENOMIC DNA]</scope>
    <source>
        <strain evidence="10 11">DSM 100346</strain>
    </source>
</reference>
<accession>A0A316APC6</accession>
<evidence type="ECO:0000313" key="11">
    <source>
        <dbReference type="Proteomes" id="UP000245880"/>
    </source>
</evidence>
<comment type="similarity">
    <text evidence="2">Belongs to the ABC-2 integral membrane protein family.</text>
</comment>
<dbReference type="PANTHER" id="PTHR30294">
    <property type="entry name" value="MEMBRANE COMPONENT OF ABC TRANSPORTER YHHJ-RELATED"/>
    <property type="match status" value="1"/>
</dbReference>
<proteinExistence type="inferred from homology"/>
<feature type="domain" description="ABC transmembrane type-2" evidence="9">
    <location>
        <begin position="136"/>
        <end position="376"/>
    </location>
</feature>
<feature type="transmembrane region" description="Helical" evidence="8">
    <location>
        <begin position="261"/>
        <end position="286"/>
    </location>
</feature>
<evidence type="ECO:0000256" key="1">
    <source>
        <dbReference type="ARBA" id="ARBA00004651"/>
    </source>
</evidence>
<evidence type="ECO:0000256" key="5">
    <source>
        <dbReference type="ARBA" id="ARBA00022692"/>
    </source>
</evidence>
<dbReference type="Gene3D" id="3.40.1710.10">
    <property type="entry name" value="abc type-2 transporter like domain"/>
    <property type="match status" value="1"/>
</dbReference>
<dbReference type="GO" id="GO:0140359">
    <property type="term" value="F:ABC-type transporter activity"/>
    <property type="evidence" value="ECO:0007669"/>
    <property type="project" value="InterPro"/>
</dbReference>
<dbReference type="PROSITE" id="PS51012">
    <property type="entry name" value="ABC_TM2"/>
    <property type="match status" value="1"/>
</dbReference>
<dbReference type="InterPro" id="IPR013525">
    <property type="entry name" value="ABC2_TM"/>
</dbReference>
<feature type="transmembrane region" description="Helical" evidence="8">
    <location>
        <begin position="180"/>
        <end position="205"/>
    </location>
</feature>
<name>A0A316APC6_9BACT</name>
<dbReference type="PANTHER" id="PTHR30294:SF29">
    <property type="entry name" value="MULTIDRUG ABC TRANSPORTER PERMEASE YBHS-RELATED"/>
    <property type="match status" value="1"/>
</dbReference>
<comment type="subcellular location">
    <subcellularLocation>
        <location evidence="1">Cell membrane</location>
        <topology evidence="1">Multi-pass membrane protein</topology>
    </subcellularLocation>
</comment>
<gene>
    <name evidence="10" type="ORF">CLV98_102171</name>
</gene>
<keyword evidence="5 8" id="KW-0812">Transmembrane</keyword>
<dbReference type="GO" id="GO:0005886">
    <property type="term" value="C:plasma membrane"/>
    <property type="evidence" value="ECO:0007669"/>
    <property type="project" value="UniProtKB-SubCell"/>
</dbReference>
<keyword evidence="4" id="KW-1003">Cell membrane</keyword>
<dbReference type="RefSeq" id="WP_229203221.1">
    <property type="nucleotide sequence ID" value="NZ_QGDT01000002.1"/>
</dbReference>
<organism evidence="10 11">
    <name type="scientific">Dyadobacter jejuensis</name>
    <dbReference type="NCBI Taxonomy" id="1082580"/>
    <lineage>
        <taxon>Bacteria</taxon>
        <taxon>Pseudomonadati</taxon>
        <taxon>Bacteroidota</taxon>
        <taxon>Cytophagia</taxon>
        <taxon>Cytophagales</taxon>
        <taxon>Spirosomataceae</taxon>
        <taxon>Dyadobacter</taxon>
    </lineage>
</organism>
<keyword evidence="3" id="KW-0813">Transport</keyword>
<dbReference type="InterPro" id="IPR047817">
    <property type="entry name" value="ABC2_TM_bact-type"/>
</dbReference>
<comment type="caution">
    <text evidence="10">The sequence shown here is derived from an EMBL/GenBank/DDBJ whole genome shotgun (WGS) entry which is preliminary data.</text>
</comment>
<keyword evidence="6 8" id="KW-1133">Transmembrane helix</keyword>
<evidence type="ECO:0000256" key="3">
    <source>
        <dbReference type="ARBA" id="ARBA00022448"/>
    </source>
</evidence>
<evidence type="ECO:0000256" key="4">
    <source>
        <dbReference type="ARBA" id="ARBA00022475"/>
    </source>
</evidence>
<evidence type="ECO:0000259" key="9">
    <source>
        <dbReference type="PROSITE" id="PS51012"/>
    </source>
</evidence>